<evidence type="ECO:0000313" key="2">
    <source>
        <dbReference type="Proteomes" id="UP000629870"/>
    </source>
</evidence>
<dbReference type="Pfam" id="PF05973">
    <property type="entry name" value="Gp49"/>
    <property type="match status" value="1"/>
</dbReference>
<organism evidence="1 2">
    <name type="scientific">Deinococcus radiopugnans ATCC 19172</name>
    <dbReference type="NCBI Taxonomy" id="585398"/>
    <lineage>
        <taxon>Bacteria</taxon>
        <taxon>Thermotogati</taxon>
        <taxon>Deinococcota</taxon>
        <taxon>Deinococci</taxon>
        <taxon>Deinococcales</taxon>
        <taxon>Deinococcaceae</taxon>
        <taxon>Deinococcus</taxon>
    </lineage>
</organism>
<evidence type="ECO:0000313" key="1">
    <source>
        <dbReference type="EMBL" id="MBB6018302.1"/>
    </source>
</evidence>
<dbReference type="EMBL" id="JACHEW010000027">
    <property type="protein sequence ID" value="MBB6018302.1"/>
    <property type="molecule type" value="Genomic_DNA"/>
</dbReference>
<dbReference type="Proteomes" id="UP000629870">
    <property type="component" value="Unassembled WGS sequence"/>
</dbReference>
<reference evidence="1 2" key="1">
    <citation type="submission" date="2020-08" db="EMBL/GenBank/DDBJ databases">
        <title>Genomic Encyclopedia of Type Strains, Phase IV (KMG-IV): sequencing the most valuable type-strain genomes for metagenomic binning, comparative biology and taxonomic classification.</title>
        <authorList>
            <person name="Goeker M."/>
        </authorList>
    </citation>
    <scope>NUCLEOTIDE SEQUENCE [LARGE SCALE GENOMIC DNA]</scope>
    <source>
        <strain evidence="1 2">DSM 12027</strain>
    </source>
</reference>
<comment type="caution">
    <text evidence="1">The sequence shown here is derived from an EMBL/GenBank/DDBJ whole genome shotgun (WGS) entry which is preliminary data.</text>
</comment>
<dbReference type="InterPro" id="IPR009241">
    <property type="entry name" value="HigB-like"/>
</dbReference>
<protein>
    <submittedName>
        <fullName evidence="1">Uncharacterized protein</fullName>
    </submittedName>
</protein>
<sequence>MDTLRGSKLAHLKELRLESVTRSEIRILFAFDPTRQVILLTAGDKAGRWKQWYGQHTPLAEQRYERWLAGDYDEEEI</sequence>
<dbReference type="RefSeq" id="WP_249039188.1">
    <property type="nucleotide sequence ID" value="NZ_JACHEW010000027.1"/>
</dbReference>
<gene>
    <name evidence="1" type="ORF">HNQ04_003580</name>
</gene>
<name>A0ABR6NWA1_9DEIO</name>
<accession>A0ABR6NWA1</accession>
<proteinExistence type="predicted"/>
<keyword evidence="2" id="KW-1185">Reference proteome</keyword>